<sequence length="176" mass="20574">MLKPDYNCVKKLVDREEVSQYEVGQAVLVRVAGKKDIKWWPGETLARKSAVTYLVWANGRERFIHAGEIKKNLTELRAAKNGIDTRPVLDHSRLHDKPFAAALLNSQSDNNNELDSPRMRRPESYPKHMEEAQPEDHQQNQQDREKNPIRERHDFIDPSQVRRSQRTVKKSERLNL</sequence>
<protein>
    <submittedName>
        <fullName evidence="2">Uncharacterized protein</fullName>
    </submittedName>
</protein>
<dbReference type="EMBL" id="OZ034835">
    <property type="protein sequence ID" value="CAL1677452.1"/>
    <property type="molecule type" value="Genomic_DNA"/>
</dbReference>
<evidence type="ECO:0000256" key="1">
    <source>
        <dbReference type="SAM" id="MobiDB-lite"/>
    </source>
</evidence>
<reference evidence="2" key="1">
    <citation type="submission" date="2024-04" db="EMBL/GenBank/DDBJ databases">
        <authorList>
            <consortium name="Molecular Ecology Group"/>
        </authorList>
    </citation>
    <scope>NUCLEOTIDE SEQUENCE</scope>
</reference>
<proteinExistence type="predicted"/>
<keyword evidence="3" id="KW-1185">Reference proteome</keyword>
<feature type="compositionally biased region" description="Basic and acidic residues" evidence="1">
    <location>
        <begin position="115"/>
        <end position="156"/>
    </location>
</feature>
<organism evidence="2 3">
    <name type="scientific">Lasius platythorax</name>
    <dbReference type="NCBI Taxonomy" id="488582"/>
    <lineage>
        <taxon>Eukaryota</taxon>
        <taxon>Metazoa</taxon>
        <taxon>Ecdysozoa</taxon>
        <taxon>Arthropoda</taxon>
        <taxon>Hexapoda</taxon>
        <taxon>Insecta</taxon>
        <taxon>Pterygota</taxon>
        <taxon>Neoptera</taxon>
        <taxon>Endopterygota</taxon>
        <taxon>Hymenoptera</taxon>
        <taxon>Apocrita</taxon>
        <taxon>Aculeata</taxon>
        <taxon>Formicoidea</taxon>
        <taxon>Formicidae</taxon>
        <taxon>Formicinae</taxon>
        <taxon>Lasius</taxon>
        <taxon>Lasius</taxon>
    </lineage>
</organism>
<feature type="region of interest" description="Disordered" evidence="1">
    <location>
        <begin position="104"/>
        <end position="176"/>
    </location>
</feature>
<dbReference type="AlphaFoldDB" id="A0AAV2NBE1"/>
<gene>
    <name evidence="2" type="ORF">LPLAT_LOCUS3453</name>
</gene>
<feature type="compositionally biased region" description="Polar residues" evidence="1">
    <location>
        <begin position="104"/>
        <end position="114"/>
    </location>
</feature>
<evidence type="ECO:0000313" key="2">
    <source>
        <dbReference type="EMBL" id="CAL1677452.1"/>
    </source>
</evidence>
<evidence type="ECO:0000313" key="3">
    <source>
        <dbReference type="Proteomes" id="UP001497644"/>
    </source>
</evidence>
<name>A0AAV2NBE1_9HYME</name>
<dbReference type="Proteomes" id="UP001497644">
    <property type="component" value="Chromosome 12"/>
</dbReference>
<accession>A0AAV2NBE1</accession>